<dbReference type="InterPro" id="IPR048318">
    <property type="entry name" value="ATG5_UblB"/>
</dbReference>
<keyword evidence="2 5" id="KW-1017">Isopeptide bond</keyword>
<dbReference type="EMBL" id="HBIM01010464">
    <property type="protein sequence ID" value="CAE0411381.1"/>
    <property type="molecule type" value="Transcribed_RNA"/>
</dbReference>
<evidence type="ECO:0000259" key="9">
    <source>
        <dbReference type="Pfam" id="PF20638"/>
    </source>
</evidence>
<dbReference type="InterPro" id="IPR042526">
    <property type="entry name" value="Atg5_HR"/>
</dbReference>
<evidence type="ECO:0000256" key="1">
    <source>
        <dbReference type="ARBA" id="ARBA00006910"/>
    </source>
</evidence>
<dbReference type="InterPro" id="IPR048940">
    <property type="entry name" value="ATG5_HBR"/>
</dbReference>
<feature type="domain" description="Autophagy protein ATG5 alpha-helical bundle region" evidence="8">
    <location>
        <begin position="172"/>
        <end position="225"/>
    </location>
</feature>
<comment type="similarity">
    <text evidence="1 5">Belongs to the ATG5 family.</text>
</comment>
<dbReference type="GO" id="GO:0034045">
    <property type="term" value="C:phagophore assembly site membrane"/>
    <property type="evidence" value="ECO:0007669"/>
    <property type="project" value="UniProtKB-SubCell"/>
</dbReference>
<comment type="function">
    <text evidence="5">Involved in autophagic vesicle formation.</text>
</comment>
<evidence type="ECO:0000256" key="5">
    <source>
        <dbReference type="RuleBase" id="RU361202"/>
    </source>
</evidence>
<proteinExistence type="inferred from homology"/>
<reference evidence="10" key="1">
    <citation type="submission" date="2021-01" db="EMBL/GenBank/DDBJ databases">
        <authorList>
            <person name="Corre E."/>
            <person name="Pelletier E."/>
            <person name="Niang G."/>
            <person name="Scheremetjew M."/>
            <person name="Finn R."/>
            <person name="Kale V."/>
            <person name="Holt S."/>
            <person name="Cochrane G."/>
            <person name="Meng A."/>
            <person name="Brown T."/>
            <person name="Cohen L."/>
        </authorList>
    </citation>
    <scope>NUCLEOTIDE SEQUENCE</scope>
    <source>
        <strain evidence="10">CCMP127</strain>
    </source>
</reference>
<name>A0A7S3L4H0_9STRA</name>
<gene>
    <name evidence="10" type="ORF">ACOF00016_LOCUS8734</name>
</gene>
<organism evidence="10">
    <name type="scientific">Amphora coffeiformis</name>
    <dbReference type="NCBI Taxonomy" id="265554"/>
    <lineage>
        <taxon>Eukaryota</taxon>
        <taxon>Sar</taxon>
        <taxon>Stramenopiles</taxon>
        <taxon>Ochrophyta</taxon>
        <taxon>Bacillariophyta</taxon>
        <taxon>Bacillariophyceae</taxon>
        <taxon>Bacillariophycidae</taxon>
        <taxon>Thalassiophysales</taxon>
        <taxon>Catenulaceae</taxon>
        <taxon>Amphora</taxon>
    </lineage>
</organism>
<evidence type="ECO:0000256" key="6">
    <source>
        <dbReference type="SAM" id="MobiDB-lite"/>
    </source>
</evidence>
<dbReference type="GO" id="GO:0019776">
    <property type="term" value="F:Atg8-family ligase activity"/>
    <property type="evidence" value="ECO:0007669"/>
    <property type="project" value="TreeGrafter"/>
</dbReference>
<dbReference type="InterPro" id="IPR007239">
    <property type="entry name" value="Atg5"/>
</dbReference>
<keyword evidence="5" id="KW-0472">Membrane</keyword>
<dbReference type="GO" id="GO:0005776">
    <property type="term" value="C:autophagosome"/>
    <property type="evidence" value="ECO:0007669"/>
    <property type="project" value="TreeGrafter"/>
</dbReference>
<feature type="compositionally biased region" description="Polar residues" evidence="6">
    <location>
        <begin position="91"/>
        <end position="104"/>
    </location>
</feature>
<dbReference type="Pfam" id="PF04106">
    <property type="entry name" value="ATG5_UblB"/>
    <property type="match status" value="1"/>
</dbReference>
<dbReference type="GO" id="GO:0034274">
    <property type="term" value="C:Atg12-Atg5-Atg16 complex"/>
    <property type="evidence" value="ECO:0007669"/>
    <property type="project" value="TreeGrafter"/>
</dbReference>
<accession>A0A7S3L4H0</accession>
<evidence type="ECO:0000256" key="3">
    <source>
        <dbReference type="ARBA" id="ARBA00022843"/>
    </source>
</evidence>
<keyword evidence="3 5" id="KW-0832">Ubl conjugation</keyword>
<feature type="region of interest" description="Disordered" evidence="6">
    <location>
        <begin position="80"/>
        <end position="104"/>
    </location>
</feature>
<evidence type="ECO:0000259" key="8">
    <source>
        <dbReference type="Pfam" id="PF20637"/>
    </source>
</evidence>
<feature type="domain" description="Autophagy protein ATG5 UblB" evidence="7">
    <location>
        <begin position="232"/>
        <end position="314"/>
    </location>
</feature>
<dbReference type="Gene3D" id="3.10.20.90">
    <property type="entry name" value="Phosphatidylinositol 3-kinase Catalytic Subunit, Chain A, domain 1"/>
    <property type="match status" value="1"/>
</dbReference>
<dbReference type="InterPro" id="IPR042527">
    <property type="entry name" value="Atg5_UblA_dom_sf"/>
</dbReference>
<dbReference type="AlphaFoldDB" id="A0A7S3L4H0"/>
<evidence type="ECO:0000256" key="2">
    <source>
        <dbReference type="ARBA" id="ARBA00022499"/>
    </source>
</evidence>
<dbReference type="PANTHER" id="PTHR13040">
    <property type="entry name" value="AUTOPHAGY PROTEIN 5"/>
    <property type="match status" value="1"/>
</dbReference>
<comment type="subcellular location">
    <subcellularLocation>
        <location evidence="5">Preautophagosomal structure membrane</location>
        <topology evidence="5">Peripheral membrane protein</topology>
    </subcellularLocation>
</comment>
<dbReference type="GO" id="GO:0000422">
    <property type="term" value="P:autophagy of mitochondrion"/>
    <property type="evidence" value="ECO:0007669"/>
    <property type="project" value="TreeGrafter"/>
</dbReference>
<protein>
    <recommendedName>
        <fullName evidence="5">Autophagy protein 5</fullName>
    </recommendedName>
</protein>
<keyword evidence="4 5" id="KW-0072">Autophagy</keyword>
<dbReference type="Gene3D" id="1.10.246.190">
    <property type="entry name" value="Autophagy protein Apg5, helix rich domain"/>
    <property type="match status" value="1"/>
</dbReference>
<comment type="subunit">
    <text evidence="5">Conjugated with ATG12.</text>
</comment>
<dbReference type="Gene3D" id="3.10.20.620">
    <property type="match status" value="1"/>
</dbReference>
<dbReference type="GO" id="GO:0044233">
    <property type="term" value="C:mitochondria-associated endoplasmic reticulum membrane contact site"/>
    <property type="evidence" value="ECO:0007669"/>
    <property type="project" value="TreeGrafter"/>
</dbReference>
<evidence type="ECO:0000313" key="10">
    <source>
        <dbReference type="EMBL" id="CAE0411381.1"/>
    </source>
</evidence>
<feature type="domain" description="Autophagy protein ATG5 UblA" evidence="9">
    <location>
        <begin position="107"/>
        <end position="153"/>
    </location>
</feature>
<dbReference type="PANTHER" id="PTHR13040:SF2">
    <property type="entry name" value="AUTOPHAGY PROTEIN 5"/>
    <property type="match status" value="1"/>
</dbReference>
<dbReference type="GO" id="GO:0034727">
    <property type="term" value="P:piecemeal microautophagy of the nucleus"/>
    <property type="evidence" value="ECO:0007669"/>
    <property type="project" value="TreeGrafter"/>
</dbReference>
<dbReference type="GO" id="GO:0006995">
    <property type="term" value="P:cellular response to nitrogen starvation"/>
    <property type="evidence" value="ECO:0007669"/>
    <property type="project" value="TreeGrafter"/>
</dbReference>
<dbReference type="GO" id="GO:0061908">
    <property type="term" value="C:phagophore"/>
    <property type="evidence" value="ECO:0007669"/>
    <property type="project" value="TreeGrafter"/>
</dbReference>
<dbReference type="Pfam" id="PF20638">
    <property type="entry name" value="ATG5_UblA"/>
    <property type="match status" value="1"/>
</dbReference>
<sequence>MPLHSDELHSENWAGSVAVVLTLAANSNSSPSLPPPIHVMIPRHSFLHVALEDAVRRLHKFAPPTFFFGGIRREEPQAGSMYKDEEDVNENTDTSTQAKPSTMTLQKEEDISYPVCWFEDEDTQTALRWHVFAGVLYDLKRRPEIPWKIRLHFTSYPSSQILALERADVLHHVRSVFKNSLKQAMCLHYGNAKPALNLTKESHGKIWEALRTANYQLYKQAHSSLPKQSSIRIPVRVLVNAGPPIQKPCLGADHLTLVAVLHAAAPDHFDPLEGAKPSVLDWKVAGISKLPLDTLIQNCWVNLAHPDHFLYIIVHTE</sequence>
<dbReference type="Pfam" id="PF20637">
    <property type="entry name" value="ATG5_HBR"/>
    <property type="match status" value="1"/>
</dbReference>
<dbReference type="InterPro" id="IPR048939">
    <property type="entry name" value="ATG5_UblA"/>
</dbReference>
<evidence type="ECO:0000256" key="4">
    <source>
        <dbReference type="ARBA" id="ARBA00023006"/>
    </source>
</evidence>
<evidence type="ECO:0000259" key="7">
    <source>
        <dbReference type="Pfam" id="PF04106"/>
    </source>
</evidence>